<organism evidence="1">
    <name type="scientific">Nothobranchius rachovii</name>
    <name type="common">bluefin notho</name>
    <dbReference type="NCBI Taxonomy" id="451742"/>
    <lineage>
        <taxon>Eukaryota</taxon>
        <taxon>Metazoa</taxon>
        <taxon>Chordata</taxon>
        <taxon>Craniata</taxon>
        <taxon>Vertebrata</taxon>
        <taxon>Euteleostomi</taxon>
        <taxon>Actinopterygii</taxon>
        <taxon>Neopterygii</taxon>
        <taxon>Teleostei</taxon>
        <taxon>Neoteleostei</taxon>
        <taxon>Acanthomorphata</taxon>
        <taxon>Ovalentaria</taxon>
        <taxon>Atherinomorphae</taxon>
        <taxon>Cyprinodontiformes</taxon>
        <taxon>Nothobranchiidae</taxon>
        <taxon>Nothobranchius</taxon>
    </lineage>
</organism>
<dbReference type="AlphaFoldDB" id="A0A1A8Q7W7"/>
<proteinExistence type="predicted"/>
<sequence>ELLKLWKAKLSDSVTEIFRLGLSHLKHSRSFP</sequence>
<reference evidence="1" key="1">
    <citation type="submission" date="2016-05" db="EMBL/GenBank/DDBJ databases">
        <authorList>
            <person name="Lavstsen T."/>
            <person name="Jespersen J.S."/>
        </authorList>
    </citation>
    <scope>NUCLEOTIDE SEQUENCE</scope>
    <source>
        <tissue evidence="1">Brain</tissue>
    </source>
</reference>
<gene>
    <name evidence="1" type="primary">CRISPLD1A</name>
</gene>
<name>A0A1A8Q7W7_9TELE</name>
<evidence type="ECO:0000313" key="1">
    <source>
        <dbReference type="EMBL" id="SBR89860.1"/>
    </source>
</evidence>
<reference evidence="1" key="2">
    <citation type="submission" date="2016-06" db="EMBL/GenBank/DDBJ databases">
        <title>The genome of a short-lived fish provides insights into sex chromosome evolution and the genetic control of aging.</title>
        <authorList>
            <person name="Reichwald K."/>
            <person name="Felder M."/>
            <person name="Petzold A."/>
            <person name="Koch P."/>
            <person name="Groth M."/>
            <person name="Platzer M."/>
        </authorList>
    </citation>
    <scope>NUCLEOTIDE SEQUENCE</scope>
    <source>
        <tissue evidence="1">Brain</tissue>
    </source>
</reference>
<accession>A0A1A8Q7W7</accession>
<feature type="non-terminal residue" evidence="1">
    <location>
        <position position="1"/>
    </location>
</feature>
<dbReference type="EMBL" id="HAEI01004683">
    <property type="protein sequence ID" value="SBR89860.1"/>
    <property type="molecule type" value="Transcribed_RNA"/>
</dbReference>
<protein>
    <submittedName>
        <fullName evidence="1">Cysteine-rich secretory protein LCCL domain containing 1a</fullName>
    </submittedName>
</protein>